<name>A0A8J3Y5Y7_9ACTN</name>
<keyword evidence="4" id="KW-1185">Reference proteome</keyword>
<dbReference type="Pfam" id="PF10756">
    <property type="entry name" value="bPH_6"/>
    <property type="match status" value="1"/>
</dbReference>
<evidence type="ECO:0000259" key="2">
    <source>
        <dbReference type="Pfam" id="PF10756"/>
    </source>
</evidence>
<reference evidence="3" key="1">
    <citation type="submission" date="2021-01" db="EMBL/GenBank/DDBJ databases">
        <title>Whole genome shotgun sequence of Spirilliplanes yamanashiensis NBRC 15828.</title>
        <authorList>
            <person name="Komaki H."/>
            <person name="Tamura T."/>
        </authorList>
    </citation>
    <scope>NUCLEOTIDE SEQUENCE</scope>
    <source>
        <strain evidence="3">NBRC 15828</strain>
    </source>
</reference>
<keyword evidence="1" id="KW-0472">Membrane</keyword>
<feature type="transmembrane region" description="Helical" evidence="1">
    <location>
        <begin position="36"/>
        <end position="53"/>
    </location>
</feature>
<keyword evidence="1" id="KW-0812">Transmembrane</keyword>
<proteinExistence type="predicted"/>
<dbReference type="InterPro" id="IPR019692">
    <property type="entry name" value="CFP-6_PH"/>
</dbReference>
<protein>
    <recommendedName>
        <fullName evidence="2">Low molecular weight protein antigen 6 PH domain-containing protein</fullName>
    </recommendedName>
</protein>
<evidence type="ECO:0000256" key="1">
    <source>
        <dbReference type="SAM" id="Phobius"/>
    </source>
</evidence>
<accession>A0A8J3Y5Y7</accession>
<evidence type="ECO:0000313" key="3">
    <source>
        <dbReference type="EMBL" id="GIJ02461.1"/>
    </source>
</evidence>
<feature type="domain" description="Low molecular weight protein antigen 6 PH" evidence="2">
    <location>
        <begin position="60"/>
        <end position="135"/>
    </location>
</feature>
<evidence type="ECO:0000313" key="4">
    <source>
        <dbReference type="Proteomes" id="UP000652013"/>
    </source>
</evidence>
<gene>
    <name evidence="3" type="ORF">Sya03_18130</name>
</gene>
<dbReference type="EMBL" id="BOOY01000010">
    <property type="protein sequence ID" value="GIJ02461.1"/>
    <property type="molecule type" value="Genomic_DNA"/>
</dbReference>
<organism evidence="3 4">
    <name type="scientific">Spirilliplanes yamanashiensis</name>
    <dbReference type="NCBI Taxonomy" id="42233"/>
    <lineage>
        <taxon>Bacteria</taxon>
        <taxon>Bacillati</taxon>
        <taxon>Actinomycetota</taxon>
        <taxon>Actinomycetes</taxon>
        <taxon>Micromonosporales</taxon>
        <taxon>Micromonosporaceae</taxon>
        <taxon>Spirilliplanes</taxon>
    </lineage>
</organism>
<comment type="caution">
    <text evidence="3">The sequence shown here is derived from an EMBL/GenBank/DDBJ whole genome shotgun (WGS) entry which is preliminary data.</text>
</comment>
<sequence>MHEMAWRVPPKLPAAKLAGVVLLPLLAWLIRPDDVVVWVLAGVSAAGLAAWAARDLLVPVRLSADTGGVTVVSGWSRRRRLAWEQIERVRVDRRERVGLSSEMLELDTGDQLHLFSQYDLGTAPEDVAAALAALRTGAKP</sequence>
<dbReference type="AlphaFoldDB" id="A0A8J3Y5Y7"/>
<dbReference type="Proteomes" id="UP000652013">
    <property type="component" value="Unassembled WGS sequence"/>
</dbReference>
<keyword evidence="1" id="KW-1133">Transmembrane helix</keyword>
<feature type="transmembrane region" description="Helical" evidence="1">
    <location>
        <begin position="12"/>
        <end position="30"/>
    </location>
</feature>